<dbReference type="AlphaFoldDB" id="A0A672RPR8"/>
<evidence type="ECO:0000256" key="2">
    <source>
        <dbReference type="SAM" id="Phobius"/>
    </source>
</evidence>
<keyword evidence="2" id="KW-0472">Membrane</keyword>
<dbReference type="PANTHER" id="PTHR23149">
    <property type="entry name" value="G PATCH DOMAIN CONTAINING PROTEIN"/>
    <property type="match status" value="1"/>
</dbReference>
<evidence type="ECO:0000259" key="3">
    <source>
        <dbReference type="PROSITE" id="PS50174"/>
    </source>
</evidence>
<dbReference type="SMART" id="SM00443">
    <property type="entry name" value="G_patch"/>
    <property type="match status" value="1"/>
</dbReference>
<accession>A0A672RPR8</accession>
<sequence length="114" mass="13157">MAEMVQEKSAGLKFPEEQLLRHGWEKGKGLGRSENGISEAIKVQIKCDKRGVSEQFTFHWWDHVFNRASFSLVVETGQVKYSALNMHFQMFLYCNQLSCLCFCLSLLGYQIQIC</sequence>
<protein>
    <recommendedName>
        <fullName evidence="1">G patch domain-containing protein 4</fullName>
    </recommendedName>
</protein>
<feature type="transmembrane region" description="Helical" evidence="2">
    <location>
        <begin position="90"/>
        <end position="111"/>
    </location>
</feature>
<dbReference type="PROSITE" id="PS50174">
    <property type="entry name" value="G_PATCH"/>
    <property type="match status" value="1"/>
</dbReference>
<evidence type="ECO:0000313" key="5">
    <source>
        <dbReference type="Proteomes" id="UP000472262"/>
    </source>
</evidence>
<reference evidence="4" key="2">
    <citation type="submission" date="2025-09" db="UniProtKB">
        <authorList>
            <consortium name="Ensembl"/>
        </authorList>
    </citation>
    <scope>IDENTIFICATION</scope>
</reference>
<dbReference type="GO" id="GO:0005730">
    <property type="term" value="C:nucleolus"/>
    <property type="evidence" value="ECO:0007669"/>
    <property type="project" value="TreeGrafter"/>
</dbReference>
<keyword evidence="2" id="KW-0812">Transmembrane</keyword>
<keyword evidence="5" id="KW-1185">Reference proteome</keyword>
<evidence type="ECO:0000256" key="1">
    <source>
        <dbReference type="ARBA" id="ARBA00040365"/>
    </source>
</evidence>
<keyword evidence="2" id="KW-1133">Transmembrane helix</keyword>
<dbReference type="Ensembl" id="ENSSGRT00000096585.1">
    <property type="protein sequence ID" value="ENSSGRP00000090753.1"/>
    <property type="gene ID" value="ENSSGRG00000045505.1"/>
</dbReference>
<organism evidence="4 5">
    <name type="scientific">Sinocyclocheilus grahami</name>
    <name type="common">Dianchi golden-line fish</name>
    <name type="synonym">Barbus grahami</name>
    <dbReference type="NCBI Taxonomy" id="75366"/>
    <lineage>
        <taxon>Eukaryota</taxon>
        <taxon>Metazoa</taxon>
        <taxon>Chordata</taxon>
        <taxon>Craniata</taxon>
        <taxon>Vertebrata</taxon>
        <taxon>Euteleostomi</taxon>
        <taxon>Actinopterygii</taxon>
        <taxon>Neopterygii</taxon>
        <taxon>Teleostei</taxon>
        <taxon>Ostariophysi</taxon>
        <taxon>Cypriniformes</taxon>
        <taxon>Cyprinidae</taxon>
        <taxon>Cyprininae</taxon>
        <taxon>Sinocyclocheilus</taxon>
    </lineage>
</organism>
<proteinExistence type="predicted"/>
<dbReference type="Proteomes" id="UP000472262">
    <property type="component" value="Unassembled WGS sequence"/>
</dbReference>
<gene>
    <name evidence="4" type="primary">LOC107597973</name>
</gene>
<evidence type="ECO:0000313" key="4">
    <source>
        <dbReference type="Ensembl" id="ENSSGRP00000090753.1"/>
    </source>
</evidence>
<feature type="domain" description="G-patch" evidence="3">
    <location>
        <begin position="19"/>
        <end position="57"/>
    </location>
</feature>
<reference evidence="4" key="1">
    <citation type="submission" date="2025-08" db="UniProtKB">
        <authorList>
            <consortium name="Ensembl"/>
        </authorList>
    </citation>
    <scope>IDENTIFICATION</scope>
</reference>
<name>A0A672RPR8_SINGR</name>
<dbReference type="GO" id="GO:0003676">
    <property type="term" value="F:nucleic acid binding"/>
    <property type="evidence" value="ECO:0007669"/>
    <property type="project" value="InterPro"/>
</dbReference>
<dbReference type="InterPro" id="IPR050656">
    <property type="entry name" value="PINX1"/>
</dbReference>
<dbReference type="Pfam" id="PF01585">
    <property type="entry name" value="G-patch"/>
    <property type="match status" value="1"/>
</dbReference>
<dbReference type="InterPro" id="IPR000467">
    <property type="entry name" value="G_patch_dom"/>
</dbReference>
<dbReference type="PANTHER" id="PTHR23149:SF9">
    <property type="entry name" value="G PATCH DOMAIN-CONTAINING PROTEIN 4"/>
    <property type="match status" value="1"/>
</dbReference>